<evidence type="ECO:0000256" key="1">
    <source>
        <dbReference type="SAM" id="SignalP"/>
    </source>
</evidence>
<dbReference type="EMBL" id="FOZL01000001">
    <property type="protein sequence ID" value="SFS13620.1"/>
    <property type="molecule type" value="Genomic_DNA"/>
</dbReference>
<protein>
    <submittedName>
        <fullName evidence="3">Glycerophosphoryl diester phosphodiesterase</fullName>
    </submittedName>
</protein>
<dbReference type="GO" id="GO:0006629">
    <property type="term" value="P:lipid metabolic process"/>
    <property type="evidence" value="ECO:0007669"/>
    <property type="project" value="InterPro"/>
</dbReference>
<dbReference type="Gene3D" id="3.20.20.190">
    <property type="entry name" value="Phosphatidylinositol (PI) phosphodiesterase"/>
    <property type="match status" value="1"/>
</dbReference>
<feature type="signal peptide" evidence="1">
    <location>
        <begin position="1"/>
        <end position="21"/>
    </location>
</feature>
<reference evidence="3 4" key="1">
    <citation type="submission" date="2016-10" db="EMBL/GenBank/DDBJ databases">
        <authorList>
            <person name="de Groot N.N."/>
        </authorList>
    </citation>
    <scope>NUCLEOTIDE SEQUENCE [LARGE SCALE GENOMIC DNA]</scope>
    <source>
        <strain evidence="3 4">DSM 21001</strain>
    </source>
</reference>
<evidence type="ECO:0000313" key="3">
    <source>
        <dbReference type="EMBL" id="SFS13620.1"/>
    </source>
</evidence>
<dbReference type="PROSITE" id="PS51704">
    <property type="entry name" value="GP_PDE"/>
    <property type="match status" value="1"/>
</dbReference>
<keyword evidence="1" id="KW-0732">Signal</keyword>
<dbReference type="GO" id="GO:0008081">
    <property type="term" value="F:phosphoric diester hydrolase activity"/>
    <property type="evidence" value="ECO:0007669"/>
    <property type="project" value="InterPro"/>
</dbReference>
<dbReference type="Pfam" id="PF03009">
    <property type="entry name" value="GDPD"/>
    <property type="match status" value="1"/>
</dbReference>
<dbReference type="Proteomes" id="UP000199024">
    <property type="component" value="Unassembled WGS sequence"/>
</dbReference>
<dbReference type="PANTHER" id="PTHR46211">
    <property type="entry name" value="GLYCEROPHOSPHORYL DIESTER PHOSPHODIESTERASE"/>
    <property type="match status" value="1"/>
</dbReference>
<sequence length="279" mass="30502">MFKTTALLLMGSAVIGGTLLAQTTANSYVPAPALAAAPGKIVVIAHRGEHLHHPENTLPAFQGAIDAGADYFELDVRTTSDGKFVIMHDSKLDRTTNGTGEVSKHTFDEIRALDAGAKFAPAFQGIRVPTLDEALDLAHGKINVYVDTKEAEPQQLVDTIVRHDMQDHVVIYGNPFFLYEVLKIRPSLRVMPEAYSPDICKFLDRGLHLQVIAFDANDFKDAVIDVAKQAHAQIFVDRLGEADKPESWQKAIEQGANGIQTNLPAELATYLRAHSLATH</sequence>
<evidence type="ECO:0000259" key="2">
    <source>
        <dbReference type="PROSITE" id="PS51704"/>
    </source>
</evidence>
<dbReference type="OrthoDB" id="384721at2"/>
<evidence type="ECO:0000313" key="4">
    <source>
        <dbReference type="Proteomes" id="UP000199024"/>
    </source>
</evidence>
<proteinExistence type="predicted"/>
<feature type="domain" description="GP-PDE" evidence="2">
    <location>
        <begin position="41"/>
        <end position="271"/>
    </location>
</feature>
<dbReference type="InterPro" id="IPR030395">
    <property type="entry name" value="GP_PDE_dom"/>
</dbReference>
<dbReference type="SUPFAM" id="SSF51695">
    <property type="entry name" value="PLC-like phosphodiesterases"/>
    <property type="match status" value="1"/>
</dbReference>
<keyword evidence="4" id="KW-1185">Reference proteome</keyword>
<dbReference type="AlphaFoldDB" id="A0A1I6MCZ6"/>
<name>A0A1I6MCZ6_9BACT</name>
<accession>A0A1I6MCZ6</accession>
<gene>
    <name evidence="3" type="ORF">SAMN05421771_2354</name>
</gene>
<dbReference type="STRING" id="474950.SAMN05421771_2354"/>
<dbReference type="InterPro" id="IPR017946">
    <property type="entry name" value="PLC-like_Pdiesterase_TIM-brl"/>
</dbReference>
<dbReference type="CDD" id="cd08566">
    <property type="entry name" value="GDPD_AtGDE_like"/>
    <property type="match status" value="1"/>
</dbReference>
<organism evidence="3 4">
    <name type="scientific">Granulicella pectinivorans</name>
    <dbReference type="NCBI Taxonomy" id="474950"/>
    <lineage>
        <taxon>Bacteria</taxon>
        <taxon>Pseudomonadati</taxon>
        <taxon>Acidobacteriota</taxon>
        <taxon>Terriglobia</taxon>
        <taxon>Terriglobales</taxon>
        <taxon>Acidobacteriaceae</taxon>
        <taxon>Granulicella</taxon>
    </lineage>
</organism>
<feature type="chain" id="PRO_5011791312" evidence="1">
    <location>
        <begin position="22"/>
        <end position="279"/>
    </location>
</feature>
<dbReference type="PANTHER" id="PTHR46211:SF14">
    <property type="entry name" value="GLYCEROPHOSPHODIESTER PHOSPHODIESTERASE"/>
    <property type="match status" value="1"/>
</dbReference>